<accession>A0A6B2LF89</accession>
<organism evidence="2">
    <name type="scientific">Arcella intermedia</name>
    <dbReference type="NCBI Taxonomy" id="1963864"/>
    <lineage>
        <taxon>Eukaryota</taxon>
        <taxon>Amoebozoa</taxon>
        <taxon>Tubulinea</taxon>
        <taxon>Elardia</taxon>
        <taxon>Arcellinida</taxon>
        <taxon>Sphaerothecina</taxon>
        <taxon>Arcellidae</taxon>
        <taxon>Arcella</taxon>
    </lineage>
</organism>
<reference evidence="2" key="1">
    <citation type="journal article" date="2020" name="J. Eukaryot. Microbiol.">
        <title>De novo Sequencing, Assembly and Annotation of the Transcriptome for the Free-Living Testate Amoeba Arcella intermedia.</title>
        <authorList>
            <person name="Ribeiro G.M."/>
            <person name="Porfirio-Sousa A.L."/>
            <person name="Maurer-Alcala X.X."/>
            <person name="Katz L.A."/>
            <person name="Lahr D.J.G."/>
        </authorList>
    </citation>
    <scope>NUCLEOTIDE SEQUENCE</scope>
</reference>
<feature type="domain" description="JmjC" evidence="1">
    <location>
        <begin position="45"/>
        <end position="217"/>
    </location>
</feature>
<dbReference type="InterPro" id="IPR041667">
    <property type="entry name" value="Cupin_8"/>
</dbReference>
<evidence type="ECO:0000313" key="2">
    <source>
        <dbReference type="EMBL" id="NDV35664.1"/>
    </source>
</evidence>
<dbReference type="PANTHER" id="PTHR12461">
    <property type="entry name" value="HYPOXIA-INDUCIBLE FACTOR 1 ALPHA INHIBITOR-RELATED"/>
    <property type="match status" value="1"/>
</dbReference>
<evidence type="ECO:0000259" key="1">
    <source>
        <dbReference type="PROSITE" id="PS51184"/>
    </source>
</evidence>
<proteinExistence type="predicted"/>
<dbReference type="SUPFAM" id="SSF51197">
    <property type="entry name" value="Clavaminate synthase-like"/>
    <property type="match status" value="1"/>
</dbReference>
<dbReference type="InterPro" id="IPR003347">
    <property type="entry name" value="JmjC_dom"/>
</dbReference>
<name>A0A6B2LF89_9EUKA</name>
<dbReference type="PANTHER" id="PTHR12461:SF90">
    <property type="entry name" value="JUMONJI-LIKE PROTEIN"/>
    <property type="match status" value="1"/>
</dbReference>
<dbReference type="AlphaFoldDB" id="A0A6B2LF89"/>
<sequence length="217" mass="25055">MLPEKQVTVFFALDGQHFLDNEDFVKKEELKFGDVISTIFLSPITQQRCYLRGLILEELLGLVEYPVSAIFGEGTDKFNRKNTMIWIGTKGNITPLHYDRCHGILCQLKGSKRLTFFRPKDTRCLYQRPTHSPGSHTTFLTLEKFFDDSEEVRKAELLKFPKVARAKPYSVLLKEGECLYIPPGWWHQVEHLENSISITLAWDLDFSIGESVPLNML</sequence>
<protein>
    <recommendedName>
        <fullName evidence="1">JmjC domain-containing protein</fullName>
    </recommendedName>
</protein>
<dbReference type="SMART" id="SM00558">
    <property type="entry name" value="JmjC"/>
    <property type="match status" value="1"/>
</dbReference>
<dbReference type="Gene3D" id="2.60.120.10">
    <property type="entry name" value="Jelly Rolls"/>
    <property type="match status" value="1"/>
</dbReference>
<dbReference type="Pfam" id="PF13621">
    <property type="entry name" value="Cupin_8"/>
    <property type="match status" value="1"/>
</dbReference>
<dbReference type="InterPro" id="IPR014710">
    <property type="entry name" value="RmlC-like_jellyroll"/>
</dbReference>
<dbReference type="PROSITE" id="PS51184">
    <property type="entry name" value="JMJC"/>
    <property type="match status" value="1"/>
</dbReference>
<dbReference type="EMBL" id="GIBP01006695">
    <property type="protein sequence ID" value="NDV35664.1"/>
    <property type="molecule type" value="Transcribed_RNA"/>
</dbReference>